<name>M9LM09_PAEPP</name>
<sequence length="113" mass="13029">MYKIQYNPTENRVDIIIIEINKDNVDNYIADYIKVLECVKPGFIGMADLSEGQLFTKEICEKLDPLSQVTVGKGLRKWANYATPEIKLQMDRMYGEVADTFVTREEAEAFLKE</sequence>
<dbReference type="RefSeq" id="WP_006284405.1">
    <property type="nucleotide sequence ID" value="NZ_BALG01000022.1"/>
</dbReference>
<reference evidence="1 2" key="1">
    <citation type="submission" date="2012-10" db="EMBL/GenBank/DDBJ databases">
        <title>Draft Genome Sequence of Paenibacillus popilliae ATCC 14706T.</title>
        <authorList>
            <person name="Iiyama K."/>
            <person name="Mori K."/>
            <person name="Mon H."/>
            <person name="Chieda Y."/>
            <person name="Lee J.M."/>
            <person name="Kusakabe T."/>
            <person name="Tashiro K."/>
            <person name="Asano S."/>
            <person name="Yasunaga-Aoki C."/>
            <person name="Shimizu S."/>
        </authorList>
    </citation>
    <scope>NUCLEOTIDE SEQUENCE [LARGE SCALE GENOMIC DNA]</scope>
    <source>
        <strain evidence="1 2">ATCC 14706</strain>
    </source>
</reference>
<accession>M9LM09</accession>
<keyword evidence="2" id="KW-1185">Reference proteome</keyword>
<dbReference type="EMBL" id="BALG01000022">
    <property type="protein sequence ID" value="GAC41121.1"/>
    <property type="molecule type" value="Genomic_DNA"/>
</dbReference>
<organism evidence="1 2">
    <name type="scientific">Paenibacillus popilliae ATCC 14706</name>
    <dbReference type="NCBI Taxonomy" id="1212764"/>
    <lineage>
        <taxon>Bacteria</taxon>
        <taxon>Bacillati</taxon>
        <taxon>Bacillota</taxon>
        <taxon>Bacilli</taxon>
        <taxon>Bacillales</taxon>
        <taxon>Paenibacillaceae</taxon>
        <taxon>Paenibacillus</taxon>
    </lineage>
</organism>
<protein>
    <submittedName>
        <fullName evidence="1">Uncharacterized protein conserved in bacteria</fullName>
    </submittedName>
</protein>
<gene>
    <name evidence="1" type="ORF">PPOP_0462</name>
</gene>
<dbReference type="OrthoDB" id="2607607at2"/>
<dbReference type="Proteomes" id="UP000029453">
    <property type="component" value="Unassembled WGS sequence"/>
</dbReference>
<evidence type="ECO:0000313" key="2">
    <source>
        <dbReference type="Proteomes" id="UP000029453"/>
    </source>
</evidence>
<proteinExistence type="predicted"/>
<dbReference type="AlphaFoldDB" id="M9LM09"/>
<evidence type="ECO:0000313" key="1">
    <source>
        <dbReference type="EMBL" id="GAC41121.1"/>
    </source>
</evidence>
<comment type="caution">
    <text evidence="1">The sequence shown here is derived from an EMBL/GenBank/DDBJ whole genome shotgun (WGS) entry which is preliminary data.</text>
</comment>